<keyword evidence="2" id="KW-0520">NAD</keyword>
<dbReference type="InterPro" id="IPR008927">
    <property type="entry name" value="6-PGluconate_DH-like_C_sf"/>
</dbReference>
<dbReference type="PANTHER" id="PTHR43060">
    <property type="entry name" value="3-HYDROXYISOBUTYRATE DEHYDROGENASE-LIKE 1, MITOCHONDRIAL-RELATED"/>
    <property type="match status" value="1"/>
</dbReference>
<protein>
    <submittedName>
        <fullName evidence="6">3-hydroxyisobutyrate dehydrogenase</fullName>
    </submittedName>
</protein>
<evidence type="ECO:0000256" key="3">
    <source>
        <dbReference type="PIRSR" id="PIRSR000103-1"/>
    </source>
</evidence>
<dbReference type="Pfam" id="PF14833">
    <property type="entry name" value="NAD_binding_11"/>
    <property type="match status" value="1"/>
</dbReference>
<dbReference type="SUPFAM" id="SSF48179">
    <property type="entry name" value="6-phosphogluconate dehydrogenase C-terminal domain-like"/>
    <property type="match status" value="1"/>
</dbReference>
<dbReference type="GO" id="GO:0050661">
    <property type="term" value="F:NADP binding"/>
    <property type="evidence" value="ECO:0007669"/>
    <property type="project" value="InterPro"/>
</dbReference>
<name>A0A918IMC5_9RHOB</name>
<feature type="domain" description="3-hydroxyisobutyrate dehydrogenase-like NAD-binding" evidence="5">
    <location>
        <begin position="161"/>
        <end position="281"/>
    </location>
</feature>
<proteinExistence type="predicted"/>
<keyword evidence="1" id="KW-0560">Oxidoreductase</keyword>
<reference evidence="6" key="2">
    <citation type="submission" date="2020-09" db="EMBL/GenBank/DDBJ databases">
        <authorList>
            <person name="Sun Q."/>
            <person name="Kim S."/>
        </authorList>
    </citation>
    <scope>NUCLEOTIDE SEQUENCE</scope>
    <source>
        <strain evidence="6">KCTC 23714</strain>
    </source>
</reference>
<gene>
    <name evidence="6" type="ORF">GCM10011452_01010</name>
</gene>
<dbReference type="Proteomes" id="UP000628984">
    <property type="component" value="Unassembled WGS sequence"/>
</dbReference>
<evidence type="ECO:0000256" key="2">
    <source>
        <dbReference type="ARBA" id="ARBA00023027"/>
    </source>
</evidence>
<feature type="domain" description="6-phosphogluconate dehydrogenase NADP-binding" evidence="4">
    <location>
        <begin position="3"/>
        <end position="158"/>
    </location>
</feature>
<dbReference type="AlphaFoldDB" id="A0A918IMC5"/>
<dbReference type="PIRSF" id="PIRSF000103">
    <property type="entry name" value="HIBADH"/>
    <property type="match status" value="1"/>
</dbReference>
<sequence length="298" mass="31586">MRYGFVGLGNMGGHLAASLIRAGFDVVVYDRKPDASRRHGAMGAVVAASLVDLAGQVDHVFTCLPDPHASEAVLAQLLPFLPEGANWIECSTLGRDDVLRLAHFASDQGVRMLEAPVTGGVHLAARGEITIFLGGEVDLLALHRPALQAMGGRLIHIGPLGAAAVMKVISNMLAFVHLLAEGEALMLASRGGLDLRTVYEAIGASAGNSFVHENEAQLILNGSYDGRFTMDFALRDLGFALEFAREAGVPLDLAAQVQQAFVRGRAAFGGDAPSTQVVKLLEDLLQTPLRSEGFPDRL</sequence>
<feature type="active site" evidence="3">
    <location>
        <position position="167"/>
    </location>
</feature>
<dbReference type="Pfam" id="PF03446">
    <property type="entry name" value="NAD_binding_2"/>
    <property type="match status" value="1"/>
</dbReference>
<dbReference type="GO" id="GO:0051287">
    <property type="term" value="F:NAD binding"/>
    <property type="evidence" value="ECO:0007669"/>
    <property type="project" value="InterPro"/>
</dbReference>
<dbReference type="Gene3D" id="3.40.50.720">
    <property type="entry name" value="NAD(P)-binding Rossmann-like Domain"/>
    <property type="match status" value="1"/>
</dbReference>
<dbReference type="SUPFAM" id="SSF51735">
    <property type="entry name" value="NAD(P)-binding Rossmann-fold domains"/>
    <property type="match status" value="1"/>
</dbReference>
<dbReference type="Gene3D" id="1.10.1040.10">
    <property type="entry name" value="N-(1-d-carboxylethyl)-l-norvaline Dehydrogenase, domain 2"/>
    <property type="match status" value="1"/>
</dbReference>
<evidence type="ECO:0000313" key="6">
    <source>
        <dbReference type="EMBL" id="GGW21281.1"/>
    </source>
</evidence>
<dbReference type="InterPro" id="IPR013328">
    <property type="entry name" value="6PGD_dom2"/>
</dbReference>
<evidence type="ECO:0000256" key="1">
    <source>
        <dbReference type="ARBA" id="ARBA00023002"/>
    </source>
</evidence>
<evidence type="ECO:0000313" key="7">
    <source>
        <dbReference type="Proteomes" id="UP000628984"/>
    </source>
</evidence>
<keyword evidence="7" id="KW-1185">Reference proteome</keyword>
<dbReference type="PANTHER" id="PTHR43060:SF15">
    <property type="entry name" value="3-HYDROXYISOBUTYRATE DEHYDROGENASE-LIKE 1, MITOCHONDRIAL-RELATED"/>
    <property type="match status" value="1"/>
</dbReference>
<reference evidence="6" key="1">
    <citation type="journal article" date="2014" name="Int. J. Syst. Evol. Microbiol.">
        <title>Complete genome sequence of Corynebacterium casei LMG S-19264T (=DSM 44701T), isolated from a smear-ripened cheese.</title>
        <authorList>
            <consortium name="US DOE Joint Genome Institute (JGI-PGF)"/>
            <person name="Walter F."/>
            <person name="Albersmeier A."/>
            <person name="Kalinowski J."/>
            <person name="Ruckert C."/>
        </authorList>
    </citation>
    <scope>NUCLEOTIDE SEQUENCE</scope>
    <source>
        <strain evidence="6">KCTC 23714</strain>
    </source>
</reference>
<dbReference type="InterPro" id="IPR015815">
    <property type="entry name" value="HIBADH-related"/>
</dbReference>
<accession>A0A918IMC5</accession>
<dbReference type="RefSeq" id="WP_189631852.1">
    <property type="nucleotide sequence ID" value="NZ_BMYQ01000001.1"/>
</dbReference>
<comment type="caution">
    <text evidence="6">The sequence shown here is derived from an EMBL/GenBank/DDBJ whole genome shotgun (WGS) entry which is preliminary data.</text>
</comment>
<evidence type="ECO:0000259" key="4">
    <source>
        <dbReference type="Pfam" id="PF03446"/>
    </source>
</evidence>
<dbReference type="GO" id="GO:0016491">
    <property type="term" value="F:oxidoreductase activity"/>
    <property type="evidence" value="ECO:0007669"/>
    <property type="project" value="UniProtKB-KW"/>
</dbReference>
<dbReference type="InterPro" id="IPR029154">
    <property type="entry name" value="HIBADH-like_NADP-bd"/>
</dbReference>
<dbReference type="EMBL" id="BMYQ01000001">
    <property type="protein sequence ID" value="GGW21281.1"/>
    <property type="molecule type" value="Genomic_DNA"/>
</dbReference>
<dbReference type="InterPro" id="IPR036291">
    <property type="entry name" value="NAD(P)-bd_dom_sf"/>
</dbReference>
<dbReference type="InterPro" id="IPR006115">
    <property type="entry name" value="6PGDH_NADP-bd"/>
</dbReference>
<organism evidence="6 7">
    <name type="scientific">Gemmobacter lanyuensis</name>
    <dbReference type="NCBI Taxonomy" id="1054497"/>
    <lineage>
        <taxon>Bacteria</taxon>
        <taxon>Pseudomonadati</taxon>
        <taxon>Pseudomonadota</taxon>
        <taxon>Alphaproteobacteria</taxon>
        <taxon>Rhodobacterales</taxon>
        <taxon>Paracoccaceae</taxon>
        <taxon>Gemmobacter</taxon>
    </lineage>
</organism>
<evidence type="ECO:0000259" key="5">
    <source>
        <dbReference type="Pfam" id="PF14833"/>
    </source>
</evidence>